<organism evidence="2 3">
    <name type="scientific">Corynespora cassiicola Philippines</name>
    <dbReference type="NCBI Taxonomy" id="1448308"/>
    <lineage>
        <taxon>Eukaryota</taxon>
        <taxon>Fungi</taxon>
        <taxon>Dikarya</taxon>
        <taxon>Ascomycota</taxon>
        <taxon>Pezizomycotina</taxon>
        <taxon>Dothideomycetes</taxon>
        <taxon>Pleosporomycetidae</taxon>
        <taxon>Pleosporales</taxon>
        <taxon>Corynesporascaceae</taxon>
        <taxon>Corynespora</taxon>
    </lineage>
</organism>
<feature type="signal peptide" evidence="1">
    <location>
        <begin position="1"/>
        <end position="19"/>
    </location>
</feature>
<evidence type="ECO:0000313" key="3">
    <source>
        <dbReference type="Proteomes" id="UP000240883"/>
    </source>
</evidence>
<reference evidence="2 3" key="1">
    <citation type="journal article" date="2018" name="Front. Microbiol.">
        <title>Genome-Wide Analysis of Corynespora cassiicola Leaf Fall Disease Putative Effectors.</title>
        <authorList>
            <person name="Lopez D."/>
            <person name="Ribeiro S."/>
            <person name="Label P."/>
            <person name="Fumanal B."/>
            <person name="Venisse J.S."/>
            <person name="Kohler A."/>
            <person name="de Oliveira R.R."/>
            <person name="Labutti K."/>
            <person name="Lipzen A."/>
            <person name="Lail K."/>
            <person name="Bauer D."/>
            <person name="Ohm R.A."/>
            <person name="Barry K.W."/>
            <person name="Spatafora J."/>
            <person name="Grigoriev I.V."/>
            <person name="Martin F.M."/>
            <person name="Pujade-Renaud V."/>
        </authorList>
    </citation>
    <scope>NUCLEOTIDE SEQUENCE [LARGE SCALE GENOMIC DNA]</scope>
    <source>
        <strain evidence="2 3">Philippines</strain>
    </source>
</reference>
<dbReference type="Proteomes" id="UP000240883">
    <property type="component" value="Unassembled WGS sequence"/>
</dbReference>
<keyword evidence="1" id="KW-0732">Signal</keyword>
<protein>
    <submittedName>
        <fullName evidence="2">Uncharacterized protein</fullName>
    </submittedName>
</protein>
<keyword evidence="3" id="KW-1185">Reference proteome</keyword>
<gene>
    <name evidence="2" type="ORF">BS50DRAFT_670530</name>
</gene>
<accession>A0A2T2P8T1</accession>
<sequence>MIASIIMLIMIIIIASTLTSLQDTPNPDPKPQSISPDYNIANTPNFMWRSSVPALYPDRHSRRN</sequence>
<evidence type="ECO:0000313" key="2">
    <source>
        <dbReference type="EMBL" id="PSN74059.1"/>
    </source>
</evidence>
<dbReference type="EMBL" id="KZ678128">
    <property type="protein sequence ID" value="PSN74059.1"/>
    <property type="molecule type" value="Genomic_DNA"/>
</dbReference>
<proteinExistence type="predicted"/>
<dbReference type="AlphaFoldDB" id="A0A2T2P8T1"/>
<evidence type="ECO:0000256" key="1">
    <source>
        <dbReference type="SAM" id="SignalP"/>
    </source>
</evidence>
<name>A0A2T2P8T1_CORCC</name>
<feature type="chain" id="PRO_5015677759" evidence="1">
    <location>
        <begin position="20"/>
        <end position="64"/>
    </location>
</feature>